<organism evidence="1 2">
    <name type="scientific">Pangasianodon gigas</name>
    <name type="common">Mekong giant catfish</name>
    <name type="synonym">Pangasius gigas</name>
    <dbReference type="NCBI Taxonomy" id="30993"/>
    <lineage>
        <taxon>Eukaryota</taxon>
        <taxon>Metazoa</taxon>
        <taxon>Chordata</taxon>
        <taxon>Craniata</taxon>
        <taxon>Vertebrata</taxon>
        <taxon>Euteleostomi</taxon>
        <taxon>Actinopterygii</taxon>
        <taxon>Neopterygii</taxon>
        <taxon>Teleostei</taxon>
        <taxon>Ostariophysi</taxon>
        <taxon>Siluriformes</taxon>
        <taxon>Pangasiidae</taxon>
        <taxon>Pangasianodon</taxon>
    </lineage>
</organism>
<evidence type="ECO:0000313" key="2">
    <source>
        <dbReference type="Proteomes" id="UP000829447"/>
    </source>
</evidence>
<proteinExistence type="predicted"/>
<gene>
    <name evidence="1" type="ORF">PGIGA_G00042730</name>
</gene>
<reference evidence="1 2" key="1">
    <citation type="journal article" date="2022" name="bioRxiv">
        <title>An ancient truncated duplication of the anti-Mullerian hormone receptor type 2 gene is a potential conserved master sex determinant in the Pangasiidae catfish family.</title>
        <authorList>
            <person name="Wen M."/>
            <person name="Pan Q."/>
            <person name="Jouanno E."/>
            <person name="Montfort J."/>
            <person name="Zahm M."/>
            <person name="Cabau C."/>
            <person name="Klopp C."/>
            <person name="Iampietro C."/>
            <person name="Roques C."/>
            <person name="Bouchez O."/>
            <person name="Castinel A."/>
            <person name="Donnadieu C."/>
            <person name="Parrinello H."/>
            <person name="Poncet C."/>
            <person name="Belmonte E."/>
            <person name="Gautier V."/>
            <person name="Avarre J.-C."/>
            <person name="Dugue R."/>
            <person name="Gustiano R."/>
            <person name="Ha T.T.T."/>
            <person name="Campet M."/>
            <person name="Sriphairoj K."/>
            <person name="Ribolli J."/>
            <person name="de Almeida F.L."/>
            <person name="Desvignes T."/>
            <person name="Postlethwait J.H."/>
            <person name="Bucao C.F."/>
            <person name="Robinson-Rechavi M."/>
            <person name="Bobe J."/>
            <person name="Herpin A."/>
            <person name="Guiguen Y."/>
        </authorList>
    </citation>
    <scope>NUCLEOTIDE SEQUENCE [LARGE SCALE GENOMIC DNA]</scope>
    <source>
        <strain evidence="1">YG-Dec2019</strain>
    </source>
</reference>
<sequence>MSPSVPTIFRVFQIFIPTFAVIIFCTGLCKCFLQSRRRRQEERQLARAAARAREHPRSVYIIPFSPSDDHQHGPPCYSLAGEYTPPPAYNELMKPDYSCDPPPSYTESFSPTFSSDSGDITPSCPSMSE</sequence>
<dbReference type="EMBL" id="CM040466">
    <property type="protein sequence ID" value="MCI4384785.1"/>
    <property type="molecule type" value="Genomic_DNA"/>
</dbReference>
<accession>A0ACC5X0W3</accession>
<comment type="caution">
    <text evidence="1">The sequence shown here is derived from an EMBL/GenBank/DDBJ whole genome shotgun (WGS) entry which is preliminary data.</text>
</comment>
<evidence type="ECO:0000313" key="1">
    <source>
        <dbReference type="EMBL" id="MCI4384785.1"/>
    </source>
</evidence>
<name>A0ACC5X0W3_PANGG</name>
<dbReference type="Proteomes" id="UP000829447">
    <property type="component" value="Linkage Group LG13"/>
</dbReference>
<protein>
    <submittedName>
        <fullName evidence="1">Uncharacterized protein</fullName>
    </submittedName>
</protein>
<keyword evidence="2" id="KW-1185">Reference proteome</keyword>